<dbReference type="RefSeq" id="WP_242650295.1">
    <property type="nucleotide sequence ID" value="NZ_FRAF01000016.1"/>
</dbReference>
<sequence length="67" mass="7210">MWKTFAVYSGATMQLAVSVIVFGYLGHRLAIEIHQMWLTFGGVLLGVAVGVSGLAFLIKKLLGDESP</sequence>
<dbReference type="AlphaFoldDB" id="A0A1M6TAT2"/>
<keyword evidence="1" id="KW-0472">Membrane</keyword>
<evidence type="ECO:0000313" key="3">
    <source>
        <dbReference type="Proteomes" id="UP000184016"/>
    </source>
</evidence>
<keyword evidence="1" id="KW-0812">Transmembrane</keyword>
<protein>
    <recommendedName>
        <fullName evidence="4">F0F1-ATPase subunit Ca2+/Mg2+ transporter</fullName>
    </recommendedName>
</protein>
<keyword evidence="3" id="KW-1185">Reference proteome</keyword>
<organism evidence="2 3">
    <name type="scientific">Alicyclobacillus tolerans</name>
    <dbReference type="NCBI Taxonomy" id="90970"/>
    <lineage>
        <taxon>Bacteria</taxon>
        <taxon>Bacillati</taxon>
        <taxon>Bacillota</taxon>
        <taxon>Bacilli</taxon>
        <taxon>Bacillales</taxon>
        <taxon>Alicyclobacillaceae</taxon>
        <taxon>Alicyclobacillus</taxon>
    </lineage>
</organism>
<reference evidence="3" key="1">
    <citation type="submission" date="2016-11" db="EMBL/GenBank/DDBJ databases">
        <authorList>
            <person name="Varghese N."/>
            <person name="Submissions S."/>
        </authorList>
    </citation>
    <scope>NUCLEOTIDE SEQUENCE [LARGE SCALE GENOMIC DNA]</scope>
    <source>
        <strain evidence="3">USBA-503</strain>
    </source>
</reference>
<evidence type="ECO:0000313" key="2">
    <source>
        <dbReference type="EMBL" id="SHK54081.1"/>
    </source>
</evidence>
<dbReference type="EMBL" id="FRAF01000016">
    <property type="protein sequence ID" value="SHK54081.1"/>
    <property type="molecule type" value="Genomic_DNA"/>
</dbReference>
<evidence type="ECO:0008006" key="4">
    <source>
        <dbReference type="Google" id="ProtNLM"/>
    </source>
</evidence>
<feature type="transmembrane region" description="Helical" evidence="1">
    <location>
        <begin position="6"/>
        <end position="25"/>
    </location>
</feature>
<keyword evidence="1" id="KW-1133">Transmembrane helix</keyword>
<dbReference type="STRING" id="1830138.SAMN05443507_11616"/>
<gene>
    <name evidence="2" type="ORF">SAMN05443507_11616</name>
</gene>
<accession>A0A1M6TAT2</accession>
<name>A0A1M6TAT2_9BACL</name>
<feature type="transmembrane region" description="Helical" evidence="1">
    <location>
        <begin position="37"/>
        <end position="58"/>
    </location>
</feature>
<dbReference type="Proteomes" id="UP000184016">
    <property type="component" value="Unassembled WGS sequence"/>
</dbReference>
<proteinExistence type="predicted"/>
<evidence type="ECO:0000256" key="1">
    <source>
        <dbReference type="SAM" id="Phobius"/>
    </source>
</evidence>